<accession>A0A177TA69</accession>
<dbReference type="AlphaFoldDB" id="A0A177TA69"/>
<protein>
    <submittedName>
        <fullName evidence="2">Uncharacterized protein</fullName>
    </submittedName>
</protein>
<dbReference type="PROSITE" id="PS51184">
    <property type="entry name" value="JMJC"/>
    <property type="match status" value="1"/>
</dbReference>
<organism evidence="2 3">
    <name type="scientific">Tilletia indica</name>
    <dbReference type="NCBI Taxonomy" id="43049"/>
    <lineage>
        <taxon>Eukaryota</taxon>
        <taxon>Fungi</taxon>
        <taxon>Dikarya</taxon>
        <taxon>Basidiomycota</taxon>
        <taxon>Ustilaginomycotina</taxon>
        <taxon>Exobasidiomycetes</taxon>
        <taxon>Tilletiales</taxon>
        <taxon>Tilletiaceae</taxon>
        <taxon>Tilletia</taxon>
    </lineage>
</organism>
<comment type="caution">
    <text evidence="2">The sequence shown here is derived from an EMBL/GenBank/DDBJ whole genome shotgun (WGS) entry which is preliminary data.</text>
</comment>
<dbReference type="SMART" id="SM00558">
    <property type="entry name" value="JmjC"/>
    <property type="match status" value="1"/>
</dbReference>
<dbReference type="Gene3D" id="2.60.120.650">
    <property type="entry name" value="Cupin"/>
    <property type="match status" value="1"/>
</dbReference>
<dbReference type="InterPro" id="IPR003347">
    <property type="entry name" value="JmjC_dom"/>
</dbReference>
<evidence type="ECO:0000313" key="3">
    <source>
        <dbReference type="Proteomes" id="UP000077521"/>
    </source>
</evidence>
<reference evidence="2" key="2">
    <citation type="journal article" date="2019" name="IMA Fungus">
        <title>Genome sequencing and comparison of five Tilletia species to identify candidate genes for the detection of regulated species infecting wheat.</title>
        <authorList>
            <person name="Nguyen H.D.T."/>
            <person name="Sultana T."/>
            <person name="Kesanakurti P."/>
            <person name="Hambleton S."/>
        </authorList>
    </citation>
    <scope>NUCLEOTIDE SEQUENCE</scope>
    <source>
        <strain evidence="2">DAOMC 236416</strain>
    </source>
</reference>
<gene>
    <name evidence="2" type="ORF">A4X13_0g7206</name>
</gene>
<evidence type="ECO:0000256" key="1">
    <source>
        <dbReference type="SAM" id="MobiDB-lite"/>
    </source>
</evidence>
<proteinExistence type="predicted"/>
<feature type="compositionally biased region" description="Pro residues" evidence="1">
    <location>
        <begin position="33"/>
        <end position="45"/>
    </location>
</feature>
<reference evidence="2" key="1">
    <citation type="submission" date="2016-04" db="EMBL/GenBank/DDBJ databases">
        <authorList>
            <person name="Nguyen H.D."/>
            <person name="Samba Siva P."/>
            <person name="Cullis J."/>
            <person name="Levesque C.A."/>
            <person name="Hambleton S."/>
        </authorList>
    </citation>
    <scope>NUCLEOTIDE SEQUENCE</scope>
    <source>
        <strain evidence="2">DAOMC 236416</strain>
    </source>
</reference>
<feature type="region of interest" description="Disordered" evidence="1">
    <location>
        <begin position="30"/>
        <end position="53"/>
    </location>
</feature>
<name>A0A177TA69_9BASI</name>
<sequence>MSSSTHASGSHSNARYQTYHIDDLDEALYLTYPPGPVPRPRPPAPETQTQPSDWRVFRTPFSQNASDPALGLSKQEYDCLDPTMGNYPKCRACIDIAASKSAGLPPPSDLACSWKNIRGIAPKRDRNGLFKTPDGDGEDDGMYFADDRQLPMGASHALKAAHEQAGGAGRIRSPLRHMLDQDPSKTESVMATLAVGILPMLQGERDHTLTDNVFERAGDVDDFGLVRGGVRCDHCSHFMIGSFQCAKCGKELCFNCRQVVMDASASPSRQKRESVLSCLPRDERDGYFQQHDPADFFAIARISTEVLSMDIALAQGLAFPYEARSRHWIKEMALSRGETVSGFTYTEKNIYRGIVGKATRTVMISPMLPRAGQDLLVARAIVQTDGPSLLRHFEPVALTDHQLRRVMAEGTRMPAKFEDGTGENQRGVLSWSQVYKLLTAEPKNRTHVDIRDFPKDGELGDVADGLTKAFLALSRLPQMPKSEAEATSTTLDRHPDLLQWVPGSPWRDAQSKVYAATEVESGKRANTALHVDEAGAVNTCVWTYDGQRNVKAVPEIGQGLNPDGGFGPFKPEFIDNDPPHQPMGRRIPPEEQEEVAKKFRKEREDVFLKPKGRGNVAAKWIVFPPAARQHMQAAANRLVATGHVDEVAAGSVLFNHEKDVNKEFVDALVHVGGEECAPFVIDQRVGETVVIPPGFSHQVSNVQPSVKVAKDVMPLLSIPELMQIQKERAVAAQDGSTPGQDACMLLPTLYNAWRAGSEPHLEALAKNELQPIIEGLNIDIASFLQRTASCINTNSAQIRGLQDMHQTVAEGSTRVTQLQNAISQFGESIKQATKDLGRRIG</sequence>
<keyword evidence="3" id="KW-1185">Reference proteome</keyword>
<dbReference type="EMBL" id="LWDF02000834">
    <property type="protein sequence ID" value="KAE8241913.1"/>
    <property type="molecule type" value="Genomic_DNA"/>
</dbReference>
<dbReference type="SUPFAM" id="SSF51197">
    <property type="entry name" value="Clavaminate synthase-like"/>
    <property type="match status" value="1"/>
</dbReference>
<dbReference type="Proteomes" id="UP000077521">
    <property type="component" value="Unassembled WGS sequence"/>
</dbReference>
<evidence type="ECO:0000313" key="2">
    <source>
        <dbReference type="EMBL" id="KAE8241913.1"/>
    </source>
</evidence>